<evidence type="ECO:0000313" key="5">
    <source>
        <dbReference type="Proteomes" id="UP000031668"/>
    </source>
</evidence>
<keyword evidence="5" id="KW-1185">Reference proteome</keyword>
<dbReference type="InterPro" id="IPR002110">
    <property type="entry name" value="Ankyrin_rpt"/>
</dbReference>
<comment type="caution">
    <text evidence="4">The sequence shown here is derived from an EMBL/GenBank/DDBJ whole genome shotgun (WGS) entry which is preliminary data.</text>
</comment>
<dbReference type="PROSITE" id="PS50297">
    <property type="entry name" value="ANK_REP_REGION"/>
    <property type="match status" value="3"/>
</dbReference>
<feature type="repeat" description="ANK" evidence="3">
    <location>
        <begin position="164"/>
        <end position="196"/>
    </location>
</feature>
<dbReference type="Pfam" id="PF12796">
    <property type="entry name" value="Ank_2"/>
    <property type="match status" value="1"/>
</dbReference>
<keyword evidence="1" id="KW-0677">Repeat</keyword>
<dbReference type="Pfam" id="PF13857">
    <property type="entry name" value="Ank_5"/>
    <property type="match status" value="1"/>
</dbReference>
<dbReference type="AlphaFoldDB" id="A0A0C2MGF2"/>
<sequence length="256" mass="28034">MRRNNSLLELLIKFGARTDQRTSLGKTAAHFAADSGSVPCLKTLFKHNADLTLADNSNYTPLHYASYKGVTCLNIGFPDIVTFIIKKIGKEHILDGNSFSPIHCAILNQSLDCLKSLIKGLETVPVISDEQGRTPLHLACSLDDTLIVDALIMTGENLNSVDHSGLTPLHVAAKNHNPSILEFLLASNVDLSMTDNEGNTALHIACLEEIEDNALLISKKMSKEQFEIKNKNGKSALDVCKSSDLNWDISHIQKTK</sequence>
<dbReference type="SUPFAM" id="SSF48403">
    <property type="entry name" value="Ankyrin repeat"/>
    <property type="match status" value="1"/>
</dbReference>
<keyword evidence="2 3" id="KW-0040">ANK repeat</keyword>
<dbReference type="OMA" id="WDISHIQ"/>
<protein>
    <submittedName>
        <fullName evidence="4">Serine/threonine-protein phosphatase 6 regulatory ankyrin repeat subunit A</fullName>
    </submittedName>
</protein>
<organism evidence="4 5">
    <name type="scientific">Thelohanellus kitauei</name>
    <name type="common">Myxosporean</name>
    <dbReference type="NCBI Taxonomy" id="669202"/>
    <lineage>
        <taxon>Eukaryota</taxon>
        <taxon>Metazoa</taxon>
        <taxon>Cnidaria</taxon>
        <taxon>Myxozoa</taxon>
        <taxon>Myxosporea</taxon>
        <taxon>Bivalvulida</taxon>
        <taxon>Platysporina</taxon>
        <taxon>Myxobolidae</taxon>
        <taxon>Thelohanellus</taxon>
    </lineage>
</organism>
<dbReference type="PROSITE" id="PS50088">
    <property type="entry name" value="ANK_REPEAT"/>
    <property type="match status" value="3"/>
</dbReference>
<dbReference type="EMBL" id="JWZT01004669">
    <property type="protein sequence ID" value="KII63444.1"/>
    <property type="molecule type" value="Genomic_DNA"/>
</dbReference>
<name>A0A0C2MGF2_THEKT</name>
<evidence type="ECO:0000256" key="1">
    <source>
        <dbReference type="ARBA" id="ARBA00022737"/>
    </source>
</evidence>
<dbReference type="Gene3D" id="1.25.40.20">
    <property type="entry name" value="Ankyrin repeat-containing domain"/>
    <property type="match status" value="2"/>
</dbReference>
<dbReference type="Proteomes" id="UP000031668">
    <property type="component" value="Unassembled WGS sequence"/>
</dbReference>
<dbReference type="SMART" id="SM00248">
    <property type="entry name" value="ANK"/>
    <property type="match status" value="6"/>
</dbReference>
<dbReference type="OrthoDB" id="7464126at2759"/>
<feature type="repeat" description="ANK" evidence="3">
    <location>
        <begin position="24"/>
        <end position="56"/>
    </location>
</feature>
<gene>
    <name evidence="4" type="ORF">RF11_02253</name>
</gene>
<evidence type="ECO:0000256" key="2">
    <source>
        <dbReference type="ARBA" id="ARBA00023043"/>
    </source>
</evidence>
<accession>A0A0C2MGF2</accession>
<dbReference type="InterPro" id="IPR036770">
    <property type="entry name" value="Ankyrin_rpt-contain_sf"/>
</dbReference>
<proteinExistence type="predicted"/>
<dbReference type="PANTHER" id="PTHR24198">
    <property type="entry name" value="ANKYRIN REPEAT AND PROTEIN KINASE DOMAIN-CONTAINING PROTEIN"/>
    <property type="match status" value="1"/>
</dbReference>
<feature type="repeat" description="ANK" evidence="3">
    <location>
        <begin position="131"/>
        <end position="163"/>
    </location>
</feature>
<evidence type="ECO:0000313" key="4">
    <source>
        <dbReference type="EMBL" id="KII63444.1"/>
    </source>
</evidence>
<dbReference type="PANTHER" id="PTHR24198:SF165">
    <property type="entry name" value="ANKYRIN REPEAT-CONTAINING PROTEIN-RELATED"/>
    <property type="match status" value="1"/>
</dbReference>
<evidence type="ECO:0000256" key="3">
    <source>
        <dbReference type="PROSITE-ProRule" id="PRU00023"/>
    </source>
</evidence>
<reference evidence="4 5" key="1">
    <citation type="journal article" date="2014" name="Genome Biol. Evol.">
        <title>The genome of the myxosporean Thelohanellus kitauei shows adaptations to nutrient acquisition within its fish host.</title>
        <authorList>
            <person name="Yang Y."/>
            <person name="Xiong J."/>
            <person name="Zhou Z."/>
            <person name="Huo F."/>
            <person name="Miao W."/>
            <person name="Ran C."/>
            <person name="Liu Y."/>
            <person name="Zhang J."/>
            <person name="Feng J."/>
            <person name="Wang M."/>
            <person name="Wang M."/>
            <person name="Wang L."/>
            <person name="Yao B."/>
        </authorList>
    </citation>
    <scope>NUCLEOTIDE SEQUENCE [LARGE SCALE GENOMIC DNA]</scope>
    <source>
        <strain evidence="4">Wuqing</strain>
    </source>
</reference>